<sequence length="114" mass="12826">MKNSGSWCVVKELPGINPEWKVPGYVHDPRLSAQYYDSPRLLGAHHEWEVPGYVHNQILPAQHSDSSGVDGSEVQLHQEEQNPGSTAFPFHEWFWELPSDMLFSSIVVNDGAAK</sequence>
<accession>A0A0G2EN76</accession>
<evidence type="ECO:0000256" key="1">
    <source>
        <dbReference type="SAM" id="MobiDB-lite"/>
    </source>
</evidence>
<reference evidence="2 3" key="1">
    <citation type="submission" date="2015-03" db="EMBL/GenBank/DDBJ databases">
        <authorList>
            <person name="Morales-Cruz A."/>
            <person name="Amrine K.C."/>
            <person name="Cantu D."/>
        </authorList>
    </citation>
    <scope>NUCLEOTIDE SEQUENCE [LARGE SCALE GENOMIC DNA]</scope>
    <source>
        <strain evidence="2">DS831</strain>
    </source>
</reference>
<dbReference type="Proteomes" id="UP000034182">
    <property type="component" value="Unassembled WGS sequence"/>
</dbReference>
<reference evidence="2 3" key="2">
    <citation type="submission" date="2015-05" db="EMBL/GenBank/DDBJ databases">
        <title>Distinctive expansion of gene families associated with plant cell wall degradation and secondary metabolism in the genomes of grapevine trunk pathogens.</title>
        <authorList>
            <person name="Lawrence D.P."/>
            <person name="Travadon R."/>
            <person name="Rolshausen P.E."/>
            <person name="Baumgartner K."/>
        </authorList>
    </citation>
    <scope>NUCLEOTIDE SEQUENCE [LARGE SCALE GENOMIC DNA]</scope>
    <source>
        <strain evidence="2">DS831</strain>
    </source>
</reference>
<comment type="caution">
    <text evidence="2">The sequence shown here is derived from an EMBL/GenBank/DDBJ whole genome shotgun (WGS) entry which is preliminary data.</text>
</comment>
<gene>
    <name evidence="2" type="ORF">UCDDS831_g02815</name>
</gene>
<evidence type="ECO:0000313" key="2">
    <source>
        <dbReference type="EMBL" id="KKY23784.1"/>
    </source>
</evidence>
<dbReference type="AlphaFoldDB" id="A0A0G2EN76"/>
<feature type="region of interest" description="Disordered" evidence="1">
    <location>
        <begin position="61"/>
        <end position="83"/>
    </location>
</feature>
<organism evidence="2 3">
    <name type="scientific">Diplodia seriata</name>
    <dbReference type="NCBI Taxonomy" id="420778"/>
    <lineage>
        <taxon>Eukaryota</taxon>
        <taxon>Fungi</taxon>
        <taxon>Dikarya</taxon>
        <taxon>Ascomycota</taxon>
        <taxon>Pezizomycotina</taxon>
        <taxon>Dothideomycetes</taxon>
        <taxon>Dothideomycetes incertae sedis</taxon>
        <taxon>Botryosphaeriales</taxon>
        <taxon>Botryosphaeriaceae</taxon>
        <taxon>Diplodia</taxon>
    </lineage>
</organism>
<name>A0A0G2EN76_9PEZI</name>
<evidence type="ECO:0000313" key="3">
    <source>
        <dbReference type="Proteomes" id="UP000034182"/>
    </source>
</evidence>
<protein>
    <submittedName>
        <fullName evidence="2">Uncharacterized protein</fullName>
    </submittedName>
</protein>
<proteinExistence type="predicted"/>
<dbReference type="EMBL" id="LAQI01000064">
    <property type="protein sequence ID" value="KKY23784.1"/>
    <property type="molecule type" value="Genomic_DNA"/>
</dbReference>